<evidence type="ECO:0000259" key="5">
    <source>
        <dbReference type="Pfam" id="PF25151"/>
    </source>
</evidence>
<reference evidence="6 7" key="1">
    <citation type="submission" date="2018-11" db="EMBL/GenBank/DDBJ databases">
        <title>Genome sequence of Apiotrichum porosum DSM 27194.</title>
        <authorList>
            <person name="Aliyu H."/>
            <person name="Gorte O."/>
            <person name="Ochsenreither K."/>
        </authorList>
    </citation>
    <scope>NUCLEOTIDE SEQUENCE [LARGE SCALE GENOMIC DNA]</scope>
    <source>
        <strain evidence="6 7">DSM 27194</strain>
    </source>
</reference>
<evidence type="ECO:0000259" key="4">
    <source>
        <dbReference type="Pfam" id="PF25150"/>
    </source>
</evidence>
<dbReference type="InterPro" id="IPR056842">
    <property type="entry name" value="THADA-like_TPR_C"/>
</dbReference>
<dbReference type="Pfam" id="PF10350">
    <property type="entry name" value="DUF2428"/>
    <property type="match status" value="1"/>
</dbReference>
<gene>
    <name evidence="6" type="ORF">EHS24_003859</name>
</gene>
<dbReference type="GO" id="GO:0005829">
    <property type="term" value="C:cytosol"/>
    <property type="evidence" value="ECO:0007669"/>
    <property type="project" value="TreeGrafter"/>
</dbReference>
<dbReference type="Pfam" id="PF25150">
    <property type="entry name" value="TPR_Trm732"/>
    <property type="match status" value="1"/>
</dbReference>
<protein>
    <submittedName>
        <fullName evidence="6">Uncharacterized protein</fullName>
    </submittedName>
</protein>
<feature type="domain" description="tRNA (32-2'-O)-methyltransferase regulator THADA-like TPR repeats region" evidence="4">
    <location>
        <begin position="230"/>
        <end position="403"/>
    </location>
</feature>
<dbReference type="RefSeq" id="XP_028472069.1">
    <property type="nucleotide sequence ID" value="XM_028619496.1"/>
</dbReference>
<dbReference type="SUPFAM" id="SSF48371">
    <property type="entry name" value="ARM repeat"/>
    <property type="match status" value="2"/>
</dbReference>
<proteinExistence type="inferred from homology"/>
<dbReference type="GeneID" id="39588402"/>
<evidence type="ECO:0000259" key="3">
    <source>
        <dbReference type="Pfam" id="PF10350"/>
    </source>
</evidence>
<evidence type="ECO:0000256" key="2">
    <source>
        <dbReference type="ARBA" id="ARBA00022694"/>
    </source>
</evidence>
<dbReference type="GO" id="GO:0030488">
    <property type="term" value="P:tRNA methylation"/>
    <property type="evidence" value="ECO:0007669"/>
    <property type="project" value="TreeGrafter"/>
</dbReference>
<evidence type="ECO:0000313" key="7">
    <source>
        <dbReference type="Proteomes" id="UP000279236"/>
    </source>
</evidence>
<accession>A0A427XDM0</accession>
<dbReference type="PANTHER" id="PTHR14387:SF0">
    <property type="entry name" value="DUF2428 DOMAIN-CONTAINING PROTEIN"/>
    <property type="match status" value="1"/>
</dbReference>
<dbReference type="EMBL" id="RSCE01000019">
    <property type="protein sequence ID" value="RSH76922.1"/>
    <property type="molecule type" value="Genomic_DNA"/>
</dbReference>
<comment type="caution">
    <text evidence="6">The sequence shown here is derived from an EMBL/GenBank/DDBJ whole genome shotgun (WGS) entry which is preliminary data.</text>
</comment>
<dbReference type="PANTHER" id="PTHR14387">
    <property type="entry name" value="THADA/DEATH RECEPTOR INTERACTING PROTEIN"/>
    <property type="match status" value="1"/>
</dbReference>
<dbReference type="InterPro" id="IPR056843">
    <property type="entry name" value="THADA-like_TPR"/>
</dbReference>
<dbReference type="InterPro" id="IPR051954">
    <property type="entry name" value="tRNA_methyltransferase_THADA"/>
</dbReference>
<dbReference type="STRING" id="105984.A0A427XDM0"/>
<keyword evidence="7" id="KW-1185">Reference proteome</keyword>
<feature type="domain" description="tRNA (32-2'-O)-methyltransferase regulator THADA-like C-terminal TPR repeats region" evidence="5">
    <location>
        <begin position="831"/>
        <end position="988"/>
    </location>
</feature>
<name>A0A427XDM0_9TREE</name>
<dbReference type="InterPro" id="IPR019442">
    <property type="entry name" value="THADA/TRM732_DUF2428"/>
</dbReference>
<sequence>MDKRSASPIEVARKVLHRRSVDELTAGSVLADAIELVLDSQGNHDDLERLAYLIVLFRQITAAVLQKEIPADSVIDLTNRVVGSALLPRGPFAILILSSLANPIKPHPLRATEALTAATRMAAALPPAASSSSSSHLLLPMFLEVRRDGLAARPNLVAINVMLESIPADLIPADLLDNLLADLHVSENANIRSAAVATLLGRRRAAASGSEQAKDKVMVSPLMPLFKEDDDNTITQVVRRYLLEPLFKTRRASFPTFLEMLSAGGDECFAAWVTVASFGVSTGLMGIDGLDLERLNEAIVHEDPRIRILAFELVAINKNVLEPAIMELVKQSLGWNQEVTQAGARTDLASAMYAFFTHLKALELATVRDAKRAKTPEATATFQKHIASANAFHKWFVNEYLEPMVADCRTMPPVRALFGLRLLQLYLDVFGDRPDVVSAVYTPELITLLIACQASEFADTRSQARRIIAQGPHPLPGYETLDVPLAKTLLASARSSINHPRNTQAEAGRAAISIVFTKLVQPLGDKPSVVFVSDLIELLESHIAKSEDNLSTGIVEFPLHGSLGVLADMIRSLDLKAADAQAVWRPVLHKLFAIVDRVWAVTRKVVSLGPTDGENGTAGHEIARAVEVLGDGDEEGGDEGLDHTNLLSACWRATREAAEVLSALVTVPLAAKQQDIWSRDDIHHAGLTFLTWMHEVRHRGTFSKIAPALGLVVDSVKRHPEFRSLVDEWLENELGTIAKGHLSTLRRSAALPYSLLAIVSSDKSLLDRAVDQLVEMARLGSGSPDTTKVHAMNCLKIVLLDAKQAKFFNHYFERTLMVALAAFGSSNWNVRNVGLILFSTMAHRSLATGHSHEVFGSRAALAGRQTLASWHSRYPSIIPHIGDYLRRARKDGPASLTEHSPLFPILIIVRSLRWSADGSQTAEYLAHFVEPYLGSVEWQVREVAAQALSSLLSPSGALEKAKVTVTRVSHETDDYNTLHGRLLFLRRLYADVVPWAEIDETDKKLLELRMRDALHVYANCKVAVIPKEILDCVNTYATVTTPVSTILVPEAKRTAAAFLHSPPGYVPGIDLLHEAAAQTALIAPSPKDVIALLTTSVPEDAQLAALERLDSTELQTTETLWALIRLCTAGAGDAVLTKAYEVLSSWPSSPLADGSIANLADHLWHAIERSRCVPLREAALEALGRAVVSATVPGERISALAERLSKASDENRSEPCRAAALGCLEHLSPLLFGARAATVNAVTLASLHQTLLRLLEDDDADIRIRASGIVSAGLGNARPVVLGKAVALWWDWLVQLVQSSLQHRLAWEGWLWETAMQRIATLTAPAATSDILFVEEPPNMFRNALADATEAGAVLVRLGDGQGQTQAVDLINRLKLALATPAGSPIDETWEARRKLDKRDTVLRGTLSA</sequence>
<evidence type="ECO:0000256" key="1">
    <source>
        <dbReference type="ARBA" id="ARBA00010409"/>
    </source>
</evidence>
<dbReference type="InterPro" id="IPR016024">
    <property type="entry name" value="ARM-type_fold"/>
</dbReference>
<organism evidence="6 7">
    <name type="scientific">Apiotrichum porosum</name>
    <dbReference type="NCBI Taxonomy" id="105984"/>
    <lineage>
        <taxon>Eukaryota</taxon>
        <taxon>Fungi</taxon>
        <taxon>Dikarya</taxon>
        <taxon>Basidiomycota</taxon>
        <taxon>Agaricomycotina</taxon>
        <taxon>Tremellomycetes</taxon>
        <taxon>Trichosporonales</taxon>
        <taxon>Trichosporonaceae</taxon>
        <taxon>Apiotrichum</taxon>
    </lineage>
</organism>
<feature type="domain" description="DUF2428" evidence="3">
    <location>
        <begin position="587"/>
        <end position="829"/>
    </location>
</feature>
<dbReference type="Proteomes" id="UP000279236">
    <property type="component" value="Unassembled WGS sequence"/>
</dbReference>
<evidence type="ECO:0000313" key="6">
    <source>
        <dbReference type="EMBL" id="RSH76922.1"/>
    </source>
</evidence>
<dbReference type="OrthoDB" id="734129at2759"/>
<dbReference type="Pfam" id="PF25151">
    <property type="entry name" value="TPR_Trm732_C"/>
    <property type="match status" value="1"/>
</dbReference>
<keyword evidence="2" id="KW-0819">tRNA processing</keyword>
<comment type="similarity">
    <text evidence="1">Belongs to the THADA family.</text>
</comment>